<dbReference type="NCBIfam" id="TIGR01084">
    <property type="entry name" value="mutY"/>
    <property type="match status" value="1"/>
</dbReference>
<evidence type="ECO:0000256" key="4">
    <source>
        <dbReference type="ARBA" id="ARBA00012045"/>
    </source>
</evidence>
<evidence type="ECO:0000256" key="9">
    <source>
        <dbReference type="ARBA" id="ARBA00022801"/>
    </source>
</evidence>
<dbReference type="GO" id="GO:0006298">
    <property type="term" value="P:mismatch repair"/>
    <property type="evidence" value="ECO:0007669"/>
    <property type="project" value="TreeGrafter"/>
</dbReference>
<dbReference type="Pfam" id="PF00730">
    <property type="entry name" value="HhH-GPD"/>
    <property type="match status" value="1"/>
</dbReference>
<keyword evidence="13 14" id="KW-0326">Glycosidase</keyword>
<dbReference type="GO" id="GO:0051539">
    <property type="term" value="F:4 iron, 4 sulfur cluster binding"/>
    <property type="evidence" value="ECO:0007669"/>
    <property type="project" value="UniProtKB-UniRule"/>
</dbReference>
<evidence type="ECO:0000313" key="17">
    <source>
        <dbReference type="EMBL" id="GJM59597.1"/>
    </source>
</evidence>
<dbReference type="InterPro" id="IPR003583">
    <property type="entry name" value="Hlx-hairpin-Hlx_DNA-bd_motif"/>
</dbReference>
<evidence type="ECO:0000256" key="1">
    <source>
        <dbReference type="ARBA" id="ARBA00000843"/>
    </source>
</evidence>
<dbReference type="GO" id="GO:0032357">
    <property type="term" value="F:oxidized purine DNA binding"/>
    <property type="evidence" value="ECO:0007669"/>
    <property type="project" value="TreeGrafter"/>
</dbReference>
<evidence type="ECO:0000256" key="12">
    <source>
        <dbReference type="ARBA" id="ARBA00023204"/>
    </source>
</evidence>
<dbReference type="SUPFAM" id="SSF55811">
    <property type="entry name" value="Nudix"/>
    <property type="match status" value="1"/>
</dbReference>
<dbReference type="Pfam" id="PF00633">
    <property type="entry name" value="HHH"/>
    <property type="match status" value="1"/>
</dbReference>
<feature type="domain" description="HhH-GPD" evidence="16">
    <location>
        <begin position="36"/>
        <end position="187"/>
    </location>
</feature>
<keyword evidence="12" id="KW-0234">DNA repair</keyword>
<evidence type="ECO:0000256" key="8">
    <source>
        <dbReference type="ARBA" id="ARBA00022763"/>
    </source>
</evidence>
<dbReference type="PANTHER" id="PTHR42944">
    <property type="entry name" value="ADENINE DNA GLYCOSYLASE"/>
    <property type="match status" value="1"/>
</dbReference>
<dbReference type="GO" id="GO:0034039">
    <property type="term" value="F:8-oxo-7,8-dihydroguanine DNA N-glycosylase activity"/>
    <property type="evidence" value="ECO:0007669"/>
    <property type="project" value="TreeGrafter"/>
</dbReference>
<dbReference type="SUPFAM" id="SSF48150">
    <property type="entry name" value="DNA-glycosylase"/>
    <property type="match status" value="1"/>
</dbReference>
<dbReference type="InterPro" id="IPR023170">
    <property type="entry name" value="HhH_base_excis_C"/>
</dbReference>
<keyword evidence="8 14" id="KW-0227">DNA damage</keyword>
<keyword evidence="18" id="KW-1185">Reference proteome</keyword>
<dbReference type="PROSITE" id="PS01155">
    <property type="entry name" value="ENDONUCLEASE_III_2"/>
    <property type="match status" value="1"/>
</dbReference>
<dbReference type="InterPro" id="IPR005760">
    <property type="entry name" value="A/G_AdeGlyc_MutY"/>
</dbReference>
<keyword evidence="6" id="KW-0004">4Fe-4S</keyword>
<name>A0AAN4VV74_9BACT</name>
<proteinExistence type="inferred from homology"/>
<dbReference type="InterPro" id="IPR000445">
    <property type="entry name" value="HhH_motif"/>
</dbReference>
<dbReference type="Pfam" id="PF14815">
    <property type="entry name" value="NUDIX_4"/>
    <property type="match status" value="1"/>
</dbReference>
<evidence type="ECO:0000259" key="15">
    <source>
        <dbReference type="SMART" id="SM00278"/>
    </source>
</evidence>
<dbReference type="RefSeq" id="WP_338235606.1">
    <property type="nucleotide sequence ID" value="NZ_BQKE01000001.1"/>
</dbReference>
<dbReference type="InterPro" id="IPR004036">
    <property type="entry name" value="Endonuclease-III-like_CS2"/>
</dbReference>
<dbReference type="Gene3D" id="1.10.340.30">
    <property type="entry name" value="Hypothetical protein, domain 2"/>
    <property type="match status" value="1"/>
</dbReference>
<dbReference type="CDD" id="cd00056">
    <property type="entry name" value="ENDO3c"/>
    <property type="match status" value="1"/>
</dbReference>
<comment type="function">
    <text evidence="2">Adenine glycosylase active on G-A mispairs. MutY also corrects error-prone DNA synthesis past GO lesions which are due to the oxidatively damaged form of guanine: 7,8-dihydro-8-oxoguanine (8-oxo-dGTP).</text>
</comment>
<comment type="caution">
    <text evidence="17">The sequence shown here is derived from an EMBL/GenBank/DDBJ whole genome shotgun (WGS) entry which is preliminary data.</text>
</comment>
<dbReference type="FunFam" id="1.10.340.30:FF:000002">
    <property type="entry name" value="Adenine DNA glycosylase"/>
    <property type="match status" value="1"/>
</dbReference>
<dbReference type="GO" id="GO:0000701">
    <property type="term" value="F:purine-specific mismatch base pair DNA N-glycosylase activity"/>
    <property type="evidence" value="ECO:0007669"/>
    <property type="project" value="UniProtKB-EC"/>
</dbReference>
<keyword evidence="10 14" id="KW-0408">Iron</keyword>
<dbReference type="Gene3D" id="3.90.79.10">
    <property type="entry name" value="Nucleoside Triphosphate Pyrophosphohydrolase"/>
    <property type="match status" value="1"/>
</dbReference>
<sequence length="357" mass="41327">MQDFVNKIVSWYEKNHRQLPWRETHDPYRIWLSEIILQQTRVEQGRPYYEQFTTEHPNIQSLAEANEESILRLWQGLGYYSRARNLHKCAKTVMAEHGGHFPKKFEDLKKLPGIGPYTAAAIASFAFGEKVACVDGNVYRLLSRFFGISDDIASPKGQKVFFEKAQSLIPSDRPDLFNQATMEMGAMVCTPKKPNCMYCPLQAGCFAFEHNKQEELPVKTKKVKVKKRYLHYLIIKHEGEVLMKKRDTKGIWAGLYDFPLIEGKEAIVDFDDLLENTPNFNGGKFLLGQISQQYKHVLTHQQLFVRFFEISTKNQAAFQQVKEAFQSHSFPLEETMGIPKPILIDQYLKEHQLEGVE</sequence>
<evidence type="ECO:0000256" key="5">
    <source>
        <dbReference type="ARBA" id="ARBA00022023"/>
    </source>
</evidence>
<dbReference type="Gene3D" id="1.10.1670.10">
    <property type="entry name" value="Helix-hairpin-Helix base-excision DNA repair enzymes (C-terminal)"/>
    <property type="match status" value="1"/>
</dbReference>
<dbReference type="InterPro" id="IPR044298">
    <property type="entry name" value="MIG/MutY"/>
</dbReference>
<comment type="similarity">
    <text evidence="3 14">Belongs to the Nth/MutY family.</text>
</comment>
<dbReference type="GO" id="GO:0006284">
    <property type="term" value="P:base-excision repair"/>
    <property type="evidence" value="ECO:0007669"/>
    <property type="project" value="UniProtKB-UniRule"/>
</dbReference>
<evidence type="ECO:0000256" key="10">
    <source>
        <dbReference type="ARBA" id="ARBA00023004"/>
    </source>
</evidence>
<dbReference type="EMBL" id="BQKE01000001">
    <property type="protein sequence ID" value="GJM59597.1"/>
    <property type="molecule type" value="Genomic_DNA"/>
</dbReference>
<dbReference type="CDD" id="cd03431">
    <property type="entry name" value="NUDIX_DNA_Glycosylase_C-MutY"/>
    <property type="match status" value="1"/>
</dbReference>
<dbReference type="PANTHER" id="PTHR42944:SF1">
    <property type="entry name" value="ADENINE DNA GLYCOSYLASE"/>
    <property type="match status" value="1"/>
</dbReference>
<dbReference type="SMART" id="SM00278">
    <property type="entry name" value="HhH1"/>
    <property type="match status" value="1"/>
</dbReference>
<evidence type="ECO:0000256" key="13">
    <source>
        <dbReference type="ARBA" id="ARBA00023295"/>
    </source>
</evidence>
<keyword evidence="9" id="KW-0378">Hydrolase</keyword>
<gene>
    <name evidence="17" type="primary">mutY</name>
    <name evidence="17" type="ORF">PEDI_01490</name>
</gene>
<dbReference type="AlphaFoldDB" id="A0AAN4VV74"/>
<dbReference type="InterPro" id="IPR003265">
    <property type="entry name" value="HhH-GPD_domain"/>
</dbReference>
<evidence type="ECO:0000256" key="3">
    <source>
        <dbReference type="ARBA" id="ARBA00008343"/>
    </source>
</evidence>
<protein>
    <recommendedName>
        <fullName evidence="5 14">Adenine DNA glycosylase</fullName>
        <ecNumber evidence="4 14">3.2.2.31</ecNumber>
    </recommendedName>
</protein>
<dbReference type="SMART" id="SM00478">
    <property type="entry name" value="ENDO3c"/>
    <property type="match status" value="1"/>
</dbReference>
<dbReference type="InterPro" id="IPR029119">
    <property type="entry name" value="MutY_C"/>
</dbReference>
<evidence type="ECO:0000256" key="7">
    <source>
        <dbReference type="ARBA" id="ARBA00022723"/>
    </source>
</evidence>
<feature type="domain" description="Helix-hairpin-helix DNA-binding motif class 1" evidence="15">
    <location>
        <begin position="106"/>
        <end position="125"/>
    </location>
</feature>
<dbReference type="InterPro" id="IPR015797">
    <property type="entry name" value="NUDIX_hydrolase-like_dom_sf"/>
</dbReference>
<organism evidence="17 18">
    <name type="scientific">Persicobacter diffluens</name>
    <dbReference type="NCBI Taxonomy" id="981"/>
    <lineage>
        <taxon>Bacteria</taxon>
        <taxon>Pseudomonadati</taxon>
        <taxon>Bacteroidota</taxon>
        <taxon>Cytophagia</taxon>
        <taxon>Cytophagales</taxon>
        <taxon>Persicobacteraceae</taxon>
        <taxon>Persicobacter</taxon>
    </lineage>
</organism>
<evidence type="ECO:0000313" key="18">
    <source>
        <dbReference type="Proteomes" id="UP001310022"/>
    </source>
</evidence>
<accession>A0AAN4VV74</accession>
<dbReference type="EC" id="3.2.2.31" evidence="4 14"/>
<keyword evidence="11" id="KW-0411">Iron-sulfur</keyword>
<evidence type="ECO:0000256" key="14">
    <source>
        <dbReference type="RuleBase" id="RU365096"/>
    </source>
</evidence>
<evidence type="ECO:0000256" key="11">
    <source>
        <dbReference type="ARBA" id="ARBA00023014"/>
    </source>
</evidence>
<evidence type="ECO:0000256" key="2">
    <source>
        <dbReference type="ARBA" id="ARBA00002933"/>
    </source>
</evidence>
<evidence type="ECO:0000259" key="16">
    <source>
        <dbReference type="SMART" id="SM00478"/>
    </source>
</evidence>
<reference evidence="17 18" key="1">
    <citation type="submission" date="2021-12" db="EMBL/GenBank/DDBJ databases">
        <title>Genome sequencing of bacteria with rrn-lacking chromosome and rrn-plasmid.</title>
        <authorList>
            <person name="Anda M."/>
            <person name="Iwasaki W."/>
        </authorList>
    </citation>
    <scope>NUCLEOTIDE SEQUENCE [LARGE SCALE GENOMIC DNA]</scope>
    <source>
        <strain evidence="17 18">NBRC 15940</strain>
    </source>
</reference>
<dbReference type="InterPro" id="IPR011257">
    <property type="entry name" value="DNA_glycosylase"/>
</dbReference>
<keyword evidence="7" id="KW-0479">Metal-binding</keyword>
<dbReference type="GO" id="GO:0035485">
    <property type="term" value="F:adenine/guanine mispair binding"/>
    <property type="evidence" value="ECO:0007669"/>
    <property type="project" value="TreeGrafter"/>
</dbReference>
<dbReference type="GO" id="GO:0046872">
    <property type="term" value="F:metal ion binding"/>
    <property type="evidence" value="ECO:0007669"/>
    <property type="project" value="UniProtKB-UniRule"/>
</dbReference>
<comment type="cofactor">
    <cofactor evidence="14">
        <name>[4Fe-4S] cluster</name>
        <dbReference type="ChEBI" id="CHEBI:49883"/>
    </cofactor>
    <text evidence="14">Binds 1 [4Fe-4S] cluster.</text>
</comment>
<comment type="catalytic activity">
    <reaction evidence="1 14">
        <text>Hydrolyzes free adenine bases from 7,8-dihydro-8-oxoguanine:adenine mismatched double-stranded DNA, leaving an apurinic site.</text>
        <dbReference type="EC" id="3.2.2.31"/>
    </reaction>
</comment>
<evidence type="ECO:0000256" key="6">
    <source>
        <dbReference type="ARBA" id="ARBA00022485"/>
    </source>
</evidence>
<dbReference type="Proteomes" id="UP001310022">
    <property type="component" value="Unassembled WGS sequence"/>
</dbReference>